<dbReference type="EMBL" id="BARS01049981">
    <property type="protein sequence ID" value="GAG38856.1"/>
    <property type="molecule type" value="Genomic_DNA"/>
</dbReference>
<proteinExistence type="predicted"/>
<accession>X0YQ54</accession>
<gene>
    <name evidence="1" type="ORF">S01H1_74685</name>
</gene>
<organism evidence="1">
    <name type="scientific">marine sediment metagenome</name>
    <dbReference type="NCBI Taxonomy" id="412755"/>
    <lineage>
        <taxon>unclassified sequences</taxon>
        <taxon>metagenomes</taxon>
        <taxon>ecological metagenomes</taxon>
    </lineage>
</organism>
<dbReference type="PROSITE" id="PS51257">
    <property type="entry name" value="PROKAR_LIPOPROTEIN"/>
    <property type="match status" value="1"/>
</dbReference>
<dbReference type="AlphaFoldDB" id="X0YQ54"/>
<protein>
    <submittedName>
        <fullName evidence="1">Uncharacterized protein</fullName>
    </submittedName>
</protein>
<reference evidence="1" key="1">
    <citation type="journal article" date="2014" name="Front. Microbiol.">
        <title>High frequency of phylogenetically diverse reductive dehalogenase-homologous genes in deep subseafloor sedimentary metagenomes.</title>
        <authorList>
            <person name="Kawai M."/>
            <person name="Futagami T."/>
            <person name="Toyoda A."/>
            <person name="Takaki Y."/>
            <person name="Nishi S."/>
            <person name="Hori S."/>
            <person name="Arai W."/>
            <person name="Tsubouchi T."/>
            <person name="Morono Y."/>
            <person name="Uchiyama I."/>
            <person name="Ito T."/>
            <person name="Fujiyama A."/>
            <person name="Inagaki F."/>
            <person name="Takami H."/>
        </authorList>
    </citation>
    <scope>NUCLEOTIDE SEQUENCE</scope>
    <source>
        <strain evidence="1">Expedition CK06-06</strain>
    </source>
</reference>
<comment type="caution">
    <text evidence="1">The sequence shown here is derived from an EMBL/GenBank/DDBJ whole genome shotgun (WGS) entry which is preliminary data.</text>
</comment>
<feature type="non-terminal residue" evidence="1">
    <location>
        <position position="32"/>
    </location>
</feature>
<sequence length="32" mass="3303">MRHLIHPLRRVTVAAVALSATALALTACGDSS</sequence>
<evidence type="ECO:0000313" key="1">
    <source>
        <dbReference type="EMBL" id="GAG38856.1"/>
    </source>
</evidence>
<name>X0YQ54_9ZZZZ</name>